<feature type="signal peptide" evidence="1">
    <location>
        <begin position="1"/>
        <end position="22"/>
    </location>
</feature>
<keyword evidence="6" id="KW-1185">Reference proteome</keyword>
<evidence type="ECO:0000256" key="1">
    <source>
        <dbReference type="SAM" id="SignalP"/>
    </source>
</evidence>
<dbReference type="EMBL" id="CP107006">
    <property type="protein sequence ID" value="UYQ94714.1"/>
    <property type="molecule type" value="Genomic_DNA"/>
</dbReference>
<gene>
    <name evidence="5" type="ORF">MKQ68_06370</name>
</gene>
<feature type="chain" id="PRO_5045543668" evidence="1">
    <location>
        <begin position="23"/>
        <end position="672"/>
    </location>
</feature>
<dbReference type="Pfam" id="PF12969">
    <property type="entry name" value="DUF3857"/>
    <property type="match status" value="1"/>
</dbReference>
<proteinExistence type="predicted"/>
<dbReference type="Gene3D" id="2.60.120.1130">
    <property type="match status" value="1"/>
</dbReference>
<dbReference type="Pfam" id="PF12970">
    <property type="entry name" value="DUF3858"/>
    <property type="match status" value="1"/>
</dbReference>
<keyword evidence="1" id="KW-0732">Signal</keyword>
<reference evidence="5" key="1">
    <citation type="submission" date="2022-10" db="EMBL/GenBank/DDBJ databases">
        <title>Chitinophaga sp. nov., isolated from soil.</title>
        <authorList>
            <person name="Jeon C.O."/>
        </authorList>
    </citation>
    <scope>NUCLEOTIDE SEQUENCE</scope>
    <source>
        <strain evidence="5">R8</strain>
    </source>
</reference>
<accession>A0ABY6J4V6</accession>
<evidence type="ECO:0000259" key="3">
    <source>
        <dbReference type="Pfam" id="PF12969"/>
    </source>
</evidence>
<evidence type="ECO:0000313" key="6">
    <source>
        <dbReference type="Proteomes" id="UP001162741"/>
    </source>
</evidence>
<dbReference type="Gene3D" id="2.60.40.3140">
    <property type="match status" value="1"/>
</dbReference>
<evidence type="ECO:0000313" key="5">
    <source>
        <dbReference type="EMBL" id="UYQ94714.1"/>
    </source>
</evidence>
<dbReference type="InterPro" id="IPR024544">
    <property type="entry name" value="DUF3858"/>
</dbReference>
<dbReference type="RefSeq" id="WP_264282566.1">
    <property type="nucleotide sequence ID" value="NZ_CP107006.1"/>
</dbReference>
<dbReference type="Gene3D" id="3.10.620.30">
    <property type="match status" value="1"/>
</dbReference>
<dbReference type="InterPro" id="IPR038765">
    <property type="entry name" value="Papain-like_cys_pep_sf"/>
</dbReference>
<dbReference type="Pfam" id="PF01841">
    <property type="entry name" value="Transglut_core"/>
    <property type="match status" value="1"/>
</dbReference>
<feature type="domain" description="DUF3858" evidence="4">
    <location>
        <begin position="572"/>
        <end position="659"/>
    </location>
</feature>
<name>A0ABY6J4V6_9BACT</name>
<evidence type="ECO:0000259" key="4">
    <source>
        <dbReference type="Pfam" id="PF12970"/>
    </source>
</evidence>
<sequence>MPLKFTSIVMLCCGLFTLQATAQDKLDVTFGKVVPEDFNKTFTADPDAPAVVLFDIGSTTFETDGGWFQLIFKRHRRVKIVNKNGYDAASEAIPVYVDGMDEERLSNLKGATYNLENGKVVATELESKSVFKDKYDKKRALKKFTMPNVKEGSIVEYSYTITSDFLFNLQPWEFQSTDYPILWSEYKVGIPSWIDYIMLRKGYVKEHIPDKPETKSRTYSFRFEGGGHAATQTYSDVVSVVHHRWVYKDVPALKQEDFTTTIDNHLASVRFQQSAVRIPDQPVKPVLTTWEKLYEKYMEDENLGALLKANNYFLDDQVASLTRGADSKKEKARRIYEFVRDNYTCTNHSRVGMDNSLKTTFSKKNGNVTEINMLLIAMLNKAEIDAYPMILSTRNNGVAYSFYPIFDMFNYTVCAVNDGEKFYYLDASHPYLGFGRLDASCYNGHARILNPLTVGKELSPDSLRERKFTTVMVSPDENGELRGIWKQTPTYFESCAMRERIKESGESSYFSNLSKSYAGEAKLAKTKIDHLAEKESSLGIEYEFLAQEDSKADVLYFSPMFTEAYKHNPFKSTERTYPVEMPCAIDESFTFALIVPEGYAAEELPKSVKVTYGDNEGLFEYLLADAGGTLQMRCRLKLNRATFEPDEYNDLRSFFDMIVKKQAEQIVLKKKK</sequence>
<dbReference type="SUPFAM" id="SSF54001">
    <property type="entry name" value="Cysteine proteinases"/>
    <property type="match status" value="1"/>
</dbReference>
<feature type="domain" description="DUF3857" evidence="3">
    <location>
        <begin position="72"/>
        <end position="221"/>
    </location>
</feature>
<dbReference type="InterPro" id="IPR002931">
    <property type="entry name" value="Transglutaminase-like"/>
</dbReference>
<dbReference type="InterPro" id="IPR024618">
    <property type="entry name" value="DUF3857"/>
</dbReference>
<dbReference type="Proteomes" id="UP001162741">
    <property type="component" value="Chromosome"/>
</dbReference>
<feature type="domain" description="Transglutaminase-like" evidence="2">
    <location>
        <begin position="318"/>
        <end position="386"/>
    </location>
</feature>
<organism evidence="5 6">
    <name type="scientific">Chitinophaga horti</name>
    <dbReference type="NCBI Taxonomy" id="2920382"/>
    <lineage>
        <taxon>Bacteria</taxon>
        <taxon>Pseudomonadati</taxon>
        <taxon>Bacteroidota</taxon>
        <taxon>Chitinophagia</taxon>
        <taxon>Chitinophagales</taxon>
        <taxon>Chitinophagaceae</taxon>
        <taxon>Chitinophaga</taxon>
    </lineage>
</organism>
<protein>
    <submittedName>
        <fullName evidence="5">DUF3858 domain-containing protein</fullName>
    </submittedName>
</protein>
<evidence type="ECO:0000259" key="2">
    <source>
        <dbReference type="Pfam" id="PF01841"/>
    </source>
</evidence>